<dbReference type="AlphaFoldDB" id="A0A7S1APP1"/>
<proteinExistence type="predicted"/>
<dbReference type="InterPro" id="IPR035979">
    <property type="entry name" value="RBD_domain_sf"/>
</dbReference>
<sequence length="265" mass="29656">MMLVSTLDSQHPRLHVPPGGVRTLMIQCVPHSYTPDALLWDISTRGPVDSLDMLYLPWDVKNRSNIGYAFINFYDADDAKKFSRAVSGHRWSLATANKKCCRIAPAHVQGISANLALFVNSSEEDRTQEPYAPIVFSHGRRLEFTEAVQMHCDPDVLFEVRRKRMLGCSEEPNMSVRDSLPDFVGGDVGCLPNHMPLFARTTSEKNKFIEASSASTAAPFDDCRREVVCHTELFYHLDSEELVPSGSRTKSPGRKGPLGIFRISL</sequence>
<dbReference type="SUPFAM" id="SSF54928">
    <property type="entry name" value="RNA-binding domain, RBD"/>
    <property type="match status" value="1"/>
</dbReference>
<dbReference type="GO" id="GO:0003676">
    <property type="term" value="F:nucleic acid binding"/>
    <property type="evidence" value="ECO:0007669"/>
    <property type="project" value="InterPro"/>
</dbReference>
<evidence type="ECO:0000313" key="2">
    <source>
        <dbReference type="EMBL" id="CAD8861277.1"/>
    </source>
</evidence>
<evidence type="ECO:0000259" key="1">
    <source>
        <dbReference type="Pfam" id="PF04059"/>
    </source>
</evidence>
<dbReference type="Pfam" id="PF04059">
    <property type="entry name" value="RRM_2"/>
    <property type="match status" value="1"/>
</dbReference>
<dbReference type="InterPro" id="IPR007201">
    <property type="entry name" value="Mei2-like_Rrm_C"/>
</dbReference>
<reference evidence="2" key="1">
    <citation type="submission" date="2021-01" db="EMBL/GenBank/DDBJ databases">
        <authorList>
            <person name="Corre E."/>
            <person name="Pelletier E."/>
            <person name="Niang G."/>
            <person name="Scheremetjew M."/>
            <person name="Finn R."/>
            <person name="Kale V."/>
            <person name="Holt S."/>
            <person name="Cochrane G."/>
            <person name="Meng A."/>
            <person name="Brown T."/>
            <person name="Cohen L."/>
        </authorList>
    </citation>
    <scope>NUCLEOTIDE SEQUENCE</scope>
</reference>
<dbReference type="EMBL" id="HBFQ01049953">
    <property type="protein sequence ID" value="CAD8861277.1"/>
    <property type="molecule type" value="Transcribed_RNA"/>
</dbReference>
<protein>
    <recommendedName>
        <fullName evidence="1">Mei2-like C-terminal RNA recognition motif domain-containing protein</fullName>
    </recommendedName>
</protein>
<name>A0A7S1APP1_NOCSC</name>
<dbReference type="Gene3D" id="3.30.70.330">
    <property type="match status" value="1"/>
</dbReference>
<dbReference type="InterPro" id="IPR012677">
    <property type="entry name" value="Nucleotide-bd_a/b_plait_sf"/>
</dbReference>
<feature type="domain" description="Mei2-like C-terminal RNA recognition motif" evidence="1">
    <location>
        <begin position="23"/>
        <end position="116"/>
    </location>
</feature>
<organism evidence="2">
    <name type="scientific">Noctiluca scintillans</name>
    <name type="common">Sea sparkle</name>
    <name type="synonym">Red tide dinoflagellate</name>
    <dbReference type="NCBI Taxonomy" id="2966"/>
    <lineage>
        <taxon>Eukaryota</taxon>
        <taxon>Sar</taxon>
        <taxon>Alveolata</taxon>
        <taxon>Dinophyceae</taxon>
        <taxon>Noctilucales</taxon>
        <taxon>Noctilucaceae</taxon>
        <taxon>Noctiluca</taxon>
    </lineage>
</organism>
<gene>
    <name evidence="2" type="ORF">NSCI0253_LOCUS35632</name>
</gene>
<accession>A0A7S1APP1</accession>